<evidence type="ECO:0000256" key="4">
    <source>
        <dbReference type="ARBA" id="ARBA00022801"/>
    </source>
</evidence>
<evidence type="ECO:0000256" key="1">
    <source>
        <dbReference type="ARBA" id="ARBA00004123"/>
    </source>
</evidence>
<feature type="compositionally biased region" description="Polar residues" evidence="18">
    <location>
        <begin position="1"/>
        <end position="26"/>
    </location>
</feature>
<accession>A0A815ASF1</accession>
<dbReference type="EMBL" id="CAJNOJ010000031">
    <property type="protein sequence ID" value="CAF0890709.1"/>
    <property type="molecule type" value="Genomic_DNA"/>
</dbReference>
<dbReference type="CDD" id="cd10028">
    <property type="entry name" value="UDG-F2_TDG_MUG"/>
    <property type="match status" value="1"/>
</dbReference>
<evidence type="ECO:0000256" key="8">
    <source>
        <dbReference type="ARBA" id="ARBA00023159"/>
    </source>
</evidence>
<evidence type="ECO:0000256" key="13">
    <source>
        <dbReference type="ARBA" id="ARBA00061261"/>
    </source>
</evidence>
<dbReference type="InterPro" id="IPR015637">
    <property type="entry name" value="MUG/TDG"/>
</dbReference>
<dbReference type="EMBL" id="CAJNOR010002194">
    <property type="protein sequence ID" value="CAF1261212.1"/>
    <property type="molecule type" value="Genomic_DNA"/>
</dbReference>
<dbReference type="Pfam" id="PF03167">
    <property type="entry name" value="UDG"/>
    <property type="match status" value="1"/>
</dbReference>
<sequence>MSTEYLVNEQQDCSTTHETTSANGHYSSLTSTSNSQQTTSSLSQANETHTQELLDEALDSVKNVLMQTFKKNLESGGDLIALKNTLGSDEVAEVFLAKLKQSLKRDHENESKTQDTHMEVDNGLSQSSTVSSPSNTMVSPIMNKTASPSSPQTTPTNNKRKSSTTLTNPNRFDGTTEEELSQRVLQDILQPNLDIVFVGVNPSLYAVHKGHHYGGPGNHFWKLLHMSGLIPDVLNANDDYRMLQYGIGFTNIVQRPSKAGSDITKNEITAGAEILMQKIKTYRPKIVAFNGRGIYEVYAGNKHFHYGKQPELFLGTDTHVFVMPSSSARCSQLPRAEDKLPFYVGLRKLRDFVNGSLHSLNEAEITFPDIKIKDTDDVSQKTVIRISNTPFSELSEERLKPYGGKIPSGQMISKHPHPPVSASPPSLIFNTEALTTQTMSILHNTNQQTNENILTHDQPMQRVSFQTNRNLIQSNSQTSMSTNGSISTKNSFCENPSSNTNAAVLAALANGSYNSSLSSSQSQQTYYLPAPQTVRVNGQQVSNTTCLSLNNNSAVINSRLPTSATPYSSYVIHHQPQPSTVNHSNLPSLPSASPVISRPLLVVKSSDPLPSFDTIRQPSPLTIRAQSIPSSKDSPSSQQSVAKPTLIVVPSAAKPVPLTLTNSSTIVLPKLSKPAEKPSINSIDDLPFVRYERDSDSANADQFRFSYIIDEHSPALHKRLRYVSINDL</sequence>
<feature type="domain" description="Uracil-DNA glycosylase-like" evidence="19">
    <location>
        <begin position="189"/>
        <end position="330"/>
    </location>
</feature>
<organism evidence="21 22">
    <name type="scientific">Adineta ricciae</name>
    <name type="common">Rotifer</name>
    <dbReference type="NCBI Taxonomy" id="249248"/>
    <lineage>
        <taxon>Eukaryota</taxon>
        <taxon>Metazoa</taxon>
        <taxon>Spiralia</taxon>
        <taxon>Gnathifera</taxon>
        <taxon>Rotifera</taxon>
        <taxon>Eurotatoria</taxon>
        <taxon>Bdelloidea</taxon>
        <taxon>Adinetida</taxon>
        <taxon>Adinetidae</taxon>
        <taxon>Adineta</taxon>
    </lineage>
</organism>
<evidence type="ECO:0000256" key="9">
    <source>
        <dbReference type="ARBA" id="ARBA00023163"/>
    </source>
</evidence>
<dbReference type="Gene3D" id="3.40.470.10">
    <property type="entry name" value="Uracil-DNA glycosylase-like domain"/>
    <property type="match status" value="1"/>
</dbReference>
<dbReference type="AlphaFoldDB" id="A0A815ASF1"/>
<keyword evidence="10" id="KW-0234">DNA repair</keyword>
<dbReference type="InterPro" id="IPR005122">
    <property type="entry name" value="Uracil-DNA_glycosylase-like"/>
</dbReference>
<evidence type="ECO:0000256" key="16">
    <source>
        <dbReference type="ARBA" id="ARBA00071248"/>
    </source>
</evidence>
<evidence type="ECO:0000256" key="14">
    <source>
        <dbReference type="ARBA" id="ARBA00064519"/>
    </source>
</evidence>
<dbReference type="Proteomes" id="UP000663828">
    <property type="component" value="Unassembled WGS sequence"/>
</dbReference>
<keyword evidence="3" id="KW-0227">DNA damage</keyword>
<feature type="compositionally biased region" description="Low complexity" evidence="18">
    <location>
        <begin position="27"/>
        <end position="44"/>
    </location>
</feature>
<feature type="region of interest" description="Disordered" evidence="18">
    <location>
        <begin position="1"/>
        <end position="48"/>
    </location>
</feature>
<feature type="compositionally biased region" description="Low complexity" evidence="18">
    <location>
        <begin position="125"/>
        <end position="140"/>
    </location>
</feature>
<dbReference type="PANTHER" id="PTHR12159">
    <property type="entry name" value="G/T AND G/U MISMATCH-SPECIFIC DNA GLYCOSYLASE"/>
    <property type="match status" value="1"/>
</dbReference>
<comment type="caution">
    <text evidence="21">The sequence shown here is derived from an EMBL/GenBank/DDBJ whole genome shotgun (WGS) entry which is preliminary data.</text>
</comment>
<comment type="subunit">
    <text evidence="14">Homodimer. Interacts with AICDA and GADD45A.</text>
</comment>
<evidence type="ECO:0000256" key="18">
    <source>
        <dbReference type="SAM" id="MobiDB-lite"/>
    </source>
</evidence>
<reference evidence="21" key="1">
    <citation type="submission" date="2021-02" db="EMBL/GenBank/DDBJ databases">
        <authorList>
            <person name="Nowell W R."/>
        </authorList>
    </citation>
    <scope>NUCLEOTIDE SEQUENCE</scope>
</reference>
<evidence type="ECO:0000313" key="22">
    <source>
        <dbReference type="Proteomes" id="UP000663828"/>
    </source>
</evidence>
<evidence type="ECO:0000313" key="20">
    <source>
        <dbReference type="EMBL" id="CAF0890709.1"/>
    </source>
</evidence>
<keyword evidence="6" id="KW-0156">Chromatin regulator</keyword>
<feature type="compositionally biased region" description="Basic and acidic residues" evidence="18">
    <location>
        <begin position="104"/>
        <end position="120"/>
    </location>
</feature>
<comment type="similarity">
    <text evidence="13">Belongs to the uracil-DNA glycosylase (UDG) superfamily. TDG/mug family.</text>
</comment>
<keyword evidence="9" id="KW-0804">Transcription</keyword>
<proteinExistence type="inferred from homology"/>
<dbReference type="GO" id="GO:0004844">
    <property type="term" value="F:uracil DNA N-glycosylase activity"/>
    <property type="evidence" value="ECO:0007669"/>
    <property type="project" value="TreeGrafter"/>
</dbReference>
<dbReference type="GO" id="GO:0032183">
    <property type="term" value="F:SUMO binding"/>
    <property type="evidence" value="ECO:0007669"/>
    <property type="project" value="UniProtKB-ARBA"/>
</dbReference>
<dbReference type="Proteomes" id="UP000663852">
    <property type="component" value="Unassembled WGS sequence"/>
</dbReference>
<evidence type="ECO:0000256" key="3">
    <source>
        <dbReference type="ARBA" id="ARBA00022763"/>
    </source>
</evidence>
<evidence type="ECO:0000259" key="19">
    <source>
        <dbReference type="Pfam" id="PF03167"/>
    </source>
</evidence>
<dbReference type="PANTHER" id="PTHR12159:SF9">
    <property type="entry name" value="G_T MISMATCH-SPECIFIC THYMINE DNA GLYCOSYLASE"/>
    <property type="match status" value="1"/>
</dbReference>
<feature type="compositionally biased region" description="Low complexity" evidence="18">
    <location>
        <begin position="147"/>
        <end position="156"/>
    </location>
</feature>
<evidence type="ECO:0000256" key="7">
    <source>
        <dbReference type="ARBA" id="ARBA00023015"/>
    </source>
</evidence>
<evidence type="ECO:0000256" key="10">
    <source>
        <dbReference type="ARBA" id="ARBA00023204"/>
    </source>
</evidence>
<dbReference type="InterPro" id="IPR036895">
    <property type="entry name" value="Uracil-DNA_glycosylase-like_sf"/>
</dbReference>
<keyword evidence="4" id="KW-0378">Hydrolase</keyword>
<dbReference type="GO" id="GO:0003677">
    <property type="term" value="F:DNA binding"/>
    <property type="evidence" value="ECO:0007669"/>
    <property type="project" value="UniProtKB-ARBA"/>
</dbReference>
<keyword evidence="5" id="KW-0832">Ubl conjugation</keyword>
<evidence type="ECO:0000256" key="17">
    <source>
        <dbReference type="ARBA" id="ARBA00083221"/>
    </source>
</evidence>
<gene>
    <name evidence="20" type="ORF">EDS130_LOCUS9266</name>
    <name evidence="21" type="ORF">XAT740_LOCUS26789</name>
</gene>
<keyword evidence="11" id="KW-0539">Nucleus</keyword>
<name>A0A815ASF1_ADIRI</name>
<dbReference type="GO" id="GO:0006285">
    <property type="term" value="P:base-excision repair, AP site formation"/>
    <property type="evidence" value="ECO:0007669"/>
    <property type="project" value="InterPro"/>
</dbReference>
<feature type="region of interest" description="Disordered" evidence="18">
    <location>
        <begin position="609"/>
        <end position="642"/>
    </location>
</feature>
<dbReference type="GO" id="GO:0141016">
    <property type="term" value="F:G/T mismatch-specific thymine-DNA glycosylase activity"/>
    <property type="evidence" value="ECO:0007669"/>
    <property type="project" value="UniProtKB-EC"/>
</dbReference>
<keyword evidence="2" id="KW-1017">Isopeptide bond</keyword>
<evidence type="ECO:0000256" key="2">
    <source>
        <dbReference type="ARBA" id="ARBA00022499"/>
    </source>
</evidence>
<comment type="subcellular location">
    <subcellularLocation>
        <location evidence="1">Nucleus</location>
    </subcellularLocation>
</comment>
<dbReference type="GO" id="GO:0005654">
    <property type="term" value="C:nucleoplasm"/>
    <property type="evidence" value="ECO:0007669"/>
    <property type="project" value="UniProtKB-ARBA"/>
</dbReference>
<evidence type="ECO:0000256" key="5">
    <source>
        <dbReference type="ARBA" id="ARBA00022843"/>
    </source>
</evidence>
<evidence type="ECO:0000256" key="15">
    <source>
        <dbReference type="ARBA" id="ARBA00066769"/>
    </source>
</evidence>
<evidence type="ECO:0000256" key="6">
    <source>
        <dbReference type="ARBA" id="ARBA00022853"/>
    </source>
</evidence>
<evidence type="ECO:0000256" key="12">
    <source>
        <dbReference type="ARBA" id="ARBA00052915"/>
    </source>
</evidence>
<feature type="region of interest" description="Disordered" evidence="18">
    <location>
        <begin position="104"/>
        <end position="178"/>
    </location>
</feature>
<comment type="catalytic activity">
    <reaction evidence="12">
        <text>Hydrolyzes mismatched double-stranded DNA and polynucleotides, releasing free thymine.</text>
        <dbReference type="EC" id="3.2.2.29"/>
    </reaction>
</comment>
<evidence type="ECO:0000256" key="11">
    <source>
        <dbReference type="ARBA" id="ARBA00023242"/>
    </source>
</evidence>
<dbReference type="GO" id="GO:0040029">
    <property type="term" value="P:epigenetic regulation of gene expression"/>
    <property type="evidence" value="ECO:0007669"/>
    <property type="project" value="UniProtKB-ARBA"/>
</dbReference>
<protein>
    <recommendedName>
        <fullName evidence="16">G/T mismatch-specific thymine DNA glycosylase</fullName>
        <ecNumber evidence="15">3.2.2.29</ecNumber>
    </recommendedName>
    <alternativeName>
        <fullName evidence="17">Thymine-DNA glycosylase</fullName>
    </alternativeName>
</protein>
<keyword evidence="22" id="KW-1185">Reference proteome</keyword>
<dbReference type="OrthoDB" id="565731at2759"/>
<dbReference type="EC" id="3.2.2.29" evidence="15"/>
<keyword evidence="8" id="KW-0010">Activator</keyword>
<evidence type="ECO:0000313" key="21">
    <source>
        <dbReference type="EMBL" id="CAF1261212.1"/>
    </source>
</evidence>
<dbReference type="SUPFAM" id="SSF52141">
    <property type="entry name" value="Uracil-DNA glycosylase-like"/>
    <property type="match status" value="1"/>
</dbReference>
<dbReference type="FunFam" id="3.40.470.10:FF:000002">
    <property type="entry name" value="G/T mismatch-specific thymine DNA glycosylase"/>
    <property type="match status" value="1"/>
</dbReference>
<keyword evidence="7" id="KW-0805">Transcription regulation</keyword>
<feature type="compositionally biased region" description="Low complexity" evidence="18">
    <location>
        <begin position="626"/>
        <end position="640"/>
    </location>
</feature>